<dbReference type="Gene3D" id="3.30.2120.10">
    <property type="entry name" value="Bacillus phage protein-like"/>
    <property type="match status" value="1"/>
</dbReference>
<dbReference type="InterPro" id="IPR041270">
    <property type="entry name" value="Phage_ABA_S"/>
</dbReference>
<dbReference type="HOGENOM" id="CLU_2286089_0_0_9"/>
<reference evidence="2 3" key="1">
    <citation type="submission" date="2005-03" db="EMBL/GenBank/DDBJ databases">
        <title>Brevibacillus brevis strain 47, complete genome.</title>
        <authorList>
            <person name="Hosoyama A."/>
            <person name="Yamada R."/>
            <person name="Hongo Y."/>
            <person name="Terui Y."/>
            <person name="Ankai A."/>
            <person name="Masuyama W."/>
            <person name="Sekiguchi M."/>
            <person name="Takeda T."/>
            <person name="Asano K."/>
            <person name="Ohji S."/>
            <person name="Ichikawa N."/>
            <person name="Narita S."/>
            <person name="Aoki N."/>
            <person name="Miura H."/>
            <person name="Matsushita S."/>
            <person name="Sekigawa T."/>
            <person name="Yamagata H."/>
            <person name="Yoshikawa H."/>
            <person name="Udaka S."/>
            <person name="Tanikawa S."/>
            <person name="Fujita N."/>
        </authorList>
    </citation>
    <scope>NUCLEOTIDE SEQUENCE [LARGE SCALE GENOMIC DNA]</scope>
    <source>
        <strain evidence="3">47 / JCM 6285 / NBRC 100599</strain>
    </source>
</reference>
<dbReference type="KEGG" id="bbe:BBR47_11630"/>
<evidence type="ECO:0000259" key="1">
    <source>
        <dbReference type="Pfam" id="PF18066"/>
    </source>
</evidence>
<accession>C0Z797</accession>
<protein>
    <recommendedName>
        <fullName evidence="1">Phage ABA sandwich domain-containing protein</fullName>
    </recommendedName>
</protein>
<dbReference type="Proteomes" id="UP000001877">
    <property type="component" value="Chromosome"/>
</dbReference>
<gene>
    <name evidence="2" type="ordered locus">BBR47_11630</name>
</gene>
<dbReference type="Pfam" id="PF18066">
    <property type="entry name" value="Phage_ABA_S"/>
    <property type="match status" value="1"/>
</dbReference>
<dbReference type="EMBL" id="AP008955">
    <property type="protein sequence ID" value="BAH42140.1"/>
    <property type="molecule type" value="Genomic_DNA"/>
</dbReference>
<feature type="domain" description="Phage ABA sandwich" evidence="1">
    <location>
        <begin position="1"/>
        <end position="97"/>
    </location>
</feature>
<organism evidence="2 3">
    <name type="scientific">Brevibacillus brevis (strain 47 / JCM 6285 / NBRC 100599)</name>
    <dbReference type="NCBI Taxonomy" id="358681"/>
    <lineage>
        <taxon>Bacteria</taxon>
        <taxon>Bacillati</taxon>
        <taxon>Bacillota</taxon>
        <taxon>Bacilli</taxon>
        <taxon>Bacillales</taxon>
        <taxon>Paenibacillaceae</taxon>
        <taxon>Brevibacillus</taxon>
    </lineage>
</organism>
<dbReference type="InterPro" id="IPR028985">
    <property type="entry name" value="Bacillus_phage_prot-like"/>
</dbReference>
<keyword evidence="3" id="KW-1185">Reference proteome</keyword>
<sequence length="101" mass="11460">MGWEKHEVELDLTDGGKQKFFDSWRKNGIEVATHWCPLHNIADAWMIAENLYIGVLPQSPGAPEDMRFLAVFETHPYDRNIEIYAKTAQEAICKAALEAVA</sequence>
<dbReference type="RefSeq" id="WP_012684891.1">
    <property type="nucleotide sequence ID" value="NC_012491.1"/>
</dbReference>
<evidence type="ECO:0000313" key="2">
    <source>
        <dbReference type="EMBL" id="BAH42140.1"/>
    </source>
</evidence>
<proteinExistence type="predicted"/>
<evidence type="ECO:0000313" key="3">
    <source>
        <dbReference type="Proteomes" id="UP000001877"/>
    </source>
</evidence>
<dbReference type="AlphaFoldDB" id="C0Z797"/>
<name>C0Z797_BREBN</name>